<accession>A0A194XCX8</accession>
<evidence type="ECO:0000313" key="3">
    <source>
        <dbReference type="Proteomes" id="UP000070700"/>
    </source>
</evidence>
<dbReference type="AlphaFoldDB" id="A0A194XCX8"/>
<dbReference type="KEGG" id="psco:LY89DRAFT_746067"/>
<evidence type="ECO:0000313" key="2">
    <source>
        <dbReference type="EMBL" id="KUJ18006.1"/>
    </source>
</evidence>
<protein>
    <submittedName>
        <fullName evidence="2">Uncharacterized protein</fullName>
    </submittedName>
</protein>
<evidence type="ECO:0000256" key="1">
    <source>
        <dbReference type="SAM" id="MobiDB-lite"/>
    </source>
</evidence>
<reference evidence="2 3" key="1">
    <citation type="submission" date="2015-10" db="EMBL/GenBank/DDBJ databases">
        <title>Full genome of DAOMC 229536 Phialocephala scopiformis, a fungal endophyte of spruce producing the potent anti-insectan compound rugulosin.</title>
        <authorList>
            <consortium name="DOE Joint Genome Institute"/>
            <person name="Walker A.K."/>
            <person name="Frasz S.L."/>
            <person name="Seifert K.A."/>
            <person name="Miller J.D."/>
            <person name="Mondo S.J."/>
            <person name="Labutti K."/>
            <person name="Lipzen A."/>
            <person name="Dockter R."/>
            <person name="Kennedy M."/>
            <person name="Grigoriev I.V."/>
            <person name="Spatafora J.W."/>
        </authorList>
    </citation>
    <scope>NUCLEOTIDE SEQUENCE [LARGE SCALE GENOMIC DNA]</scope>
    <source>
        <strain evidence="2 3">CBS 120377</strain>
    </source>
</reference>
<dbReference type="RefSeq" id="XP_018072361.1">
    <property type="nucleotide sequence ID" value="XM_018221085.1"/>
</dbReference>
<feature type="region of interest" description="Disordered" evidence="1">
    <location>
        <begin position="37"/>
        <end position="120"/>
    </location>
</feature>
<organism evidence="2 3">
    <name type="scientific">Mollisia scopiformis</name>
    <name type="common">Conifer needle endophyte fungus</name>
    <name type="synonym">Phialocephala scopiformis</name>
    <dbReference type="NCBI Taxonomy" id="149040"/>
    <lineage>
        <taxon>Eukaryota</taxon>
        <taxon>Fungi</taxon>
        <taxon>Dikarya</taxon>
        <taxon>Ascomycota</taxon>
        <taxon>Pezizomycotina</taxon>
        <taxon>Leotiomycetes</taxon>
        <taxon>Helotiales</taxon>
        <taxon>Mollisiaceae</taxon>
        <taxon>Mollisia</taxon>
    </lineage>
</organism>
<keyword evidence="3" id="KW-1185">Reference proteome</keyword>
<proteinExistence type="predicted"/>
<name>A0A194XCX8_MOLSC</name>
<dbReference type="EMBL" id="KQ947413">
    <property type="protein sequence ID" value="KUJ18006.1"/>
    <property type="molecule type" value="Genomic_DNA"/>
</dbReference>
<gene>
    <name evidence="2" type="ORF">LY89DRAFT_746067</name>
</gene>
<dbReference type="InParanoid" id="A0A194XCX8"/>
<dbReference type="Proteomes" id="UP000070700">
    <property type="component" value="Unassembled WGS sequence"/>
</dbReference>
<sequence length="320" mass="34640">MLMLLVPSFRRRLNPLNSSSSADGAGSCSTGIVLDLDDPPSSGEATWEKGTHKPCQPRTRAPAGVDPFQTSWSGWKVHREEEDEEATRDQQTGTGGRTIAGSVEDPGEDDEGHKGHKGRSRIGVRPVLCSHEWGRPGMGLDGVGLVWMVVMLDSPSQDQCSSRFGTLSILAILEGVGGGGGESAEPYGDVPHGMGMGLDGMGWDWIVWAAARAAAWPRVTLYSVRVWSGKTWTGTGTMDMHRHGSWSRKRSSLHCDHDLGPCASHSHPPHLTTPYQARPYRTSILPLKSGSSIICIIVRDPRCAHWPAYGKDDDSLPTLN</sequence>
<dbReference type="GeneID" id="28830811"/>